<evidence type="ECO:0000256" key="1">
    <source>
        <dbReference type="SAM" id="MobiDB-lite"/>
    </source>
</evidence>
<accession>K5XCI5</accession>
<dbReference type="OMA" id="WTHEEIS"/>
<feature type="transmembrane region" description="Helical" evidence="2">
    <location>
        <begin position="147"/>
        <end position="170"/>
    </location>
</feature>
<dbReference type="RefSeq" id="XP_007328548.1">
    <property type="nucleotide sequence ID" value="XM_007328486.1"/>
</dbReference>
<reference evidence="4" key="1">
    <citation type="journal article" date="2012" name="Proc. Natl. Acad. Sci. U.S.A.">
        <title>Genome sequence of the button mushroom Agaricus bisporus reveals mechanisms governing adaptation to a humic-rich ecological niche.</title>
        <authorList>
            <person name="Morin E."/>
            <person name="Kohler A."/>
            <person name="Baker A.R."/>
            <person name="Foulongne-Oriol M."/>
            <person name="Lombard V."/>
            <person name="Nagy L.G."/>
            <person name="Ohm R.A."/>
            <person name="Patyshakuliyeva A."/>
            <person name="Brun A."/>
            <person name="Aerts A.L."/>
            <person name="Bailey A.M."/>
            <person name="Billette C."/>
            <person name="Coutinho P.M."/>
            <person name="Deakin G."/>
            <person name="Doddapaneni H."/>
            <person name="Floudas D."/>
            <person name="Grimwood J."/>
            <person name="Hilden K."/>
            <person name="Kuees U."/>
            <person name="LaButti K.M."/>
            <person name="Lapidus A."/>
            <person name="Lindquist E.A."/>
            <person name="Lucas S.M."/>
            <person name="Murat C."/>
            <person name="Riley R.W."/>
            <person name="Salamov A.A."/>
            <person name="Schmutz J."/>
            <person name="Subramanian V."/>
            <person name="Woesten H.A.B."/>
            <person name="Xu J."/>
            <person name="Eastwood D.C."/>
            <person name="Foster G.D."/>
            <person name="Sonnenberg A.S."/>
            <person name="Cullen D."/>
            <person name="de Vries R.P."/>
            <person name="Lundell T."/>
            <person name="Hibbett D.S."/>
            <person name="Henrissat B."/>
            <person name="Burton K.S."/>
            <person name="Kerrigan R.W."/>
            <person name="Challen M.P."/>
            <person name="Grigoriev I.V."/>
            <person name="Martin F."/>
        </authorList>
    </citation>
    <scope>NUCLEOTIDE SEQUENCE [LARGE SCALE GENOMIC DNA]</scope>
    <source>
        <strain evidence="4">JB137-S8 / ATCC MYA-4627 / FGSC 10392</strain>
    </source>
</reference>
<organism evidence="3 4">
    <name type="scientific">Agaricus bisporus var. burnettii (strain JB137-S8 / ATCC MYA-4627 / FGSC 10392)</name>
    <name type="common">White button mushroom</name>
    <dbReference type="NCBI Taxonomy" id="597362"/>
    <lineage>
        <taxon>Eukaryota</taxon>
        <taxon>Fungi</taxon>
        <taxon>Dikarya</taxon>
        <taxon>Basidiomycota</taxon>
        <taxon>Agaricomycotina</taxon>
        <taxon>Agaricomycetes</taxon>
        <taxon>Agaricomycetidae</taxon>
        <taxon>Agaricales</taxon>
        <taxon>Agaricineae</taxon>
        <taxon>Agaricaceae</taxon>
        <taxon>Agaricus</taxon>
    </lineage>
</organism>
<feature type="transmembrane region" description="Helical" evidence="2">
    <location>
        <begin position="95"/>
        <end position="115"/>
    </location>
</feature>
<dbReference type="KEGG" id="abp:AGABI1DRAFT112722"/>
<feature type="compositionally biased region" description="Basic and acidic residues" evidence="1">
    <location>
        <begin position="264"/>
        <end position="298"/>
    </location>
</feature>
<feature type="region of interest" description="Disordered" evidence="1">
    <location>
        <begin position="225"/>
        <end position="318"/>
    </location>
</feature>
<name>K5XCI5_AGABU</name>
<keyword evidence="2" id="KW-0812">Transmembrane</keyword>
<gene>
    <name evidence="3" type="ORF">AGABI1DRAFT_112722</name>
</gene>
<evidence type="ECO:0000313" key="3">
    <source>
        <dbReference type="EMBL" id="EKM81018.1"/>
    </source>
</evidence>
<dbReference type="HOGENOM" id="CLU_063499_0_0_1"/>
<keyword evidence="4" id="KW-1185">Reference proteome</keyword>
<dbReference type="OrthoDB" id="3249582at2759"/>
<feature type="compositionally biased region" description="Basic and acidic residues" evidence="1">
    <location>
        <begin position="239"/>
        <end position="248"/>
    </location>
</feature>
<dbReference type="Proteomes" id="UP000008493">
    <property type="component" value="Unassembled WGS sequence"/>
</dbReference>
<protein>
    <submittedName>
        <fullName evidence="3">Uncharacterized protein</fullName>
    </submittedName>
</protein>
<dbReference type="STRING" id="597362.K5XCI5"/>
<dbReference type="InParanoid" id="K5XCI5"/>
<proteinExistence type="predicted"/>
<feature type="transmembrane region" description="Helical" evidence="2">
    <location>
        <begin position="56"/>
        <end position="83"/>
    </location>
</feature>
<evidence type="ECO:0000313" key="4">
    <source>
        <dbReference type="Proteomes" id="UP000008493"/>
    </source>
</evidence>
<keyword evidence="2" id="KW-1133">Transmembrane helix</keyword>
<dbReference type="AlphaFoldDB" id="K5XCI5"/>
<evidence type="ECO:0000256" key="2">
    <source>
        <dbReference type="SAM" id="Phobius"/>
    </source>
</evidence>
<dbReference type="eggNOG" id="ENOG502SN2H">
    <property type="taxonomic scope" value="Eukaryota"/>
</dbReference>
<sequence>MFSYRDFFFKGTKFCCCIPVRTGVIIMALLAMVFSAIFSIALWYELSVNAQVTEGIKAAFIVGGIVETLLFVASVFGLVGAIVRKLVFIRIYANITYVHFCLNLGIAIWFLVVVFKESSAANKVLCDDSGGAEQQCMQLIGFGKNAFLVVAALVLIFEIYGALIVTRYVNQLGRDKNYNRQTRRGLEEAFRLEAARYSTLSNSQDPEPAGWYDGYEGTAYDPYREVPTRQPDARSPTPRRFETFKDNGRPSPPVEVGYGGGTWTHEEISEEEKARLRRQEREREISPPLDEAERRAEIKGVGNSTPLVDEPPLYSYRV</sequence>
<dbReference type="EMBL" id="JH971388">
    <property type="protein sequence ID" value="EKM81018.1"/>
    <property type="molecule type" value="Genomic_DNA"/>
</dbReference>
<dbReference type="GeneID" id="18823750"/>
<keyword evidence="2" id="KW-0472">Membrane</keyword>
<feature type="transmembrane region" description="Helical" evidence="2">
    <location>
        <begin position="20"/>
        <end position="44"/>
    </location>
</feature>